<gene>
    <name evidence="3" type="ORF">CO077_01400</name>
</gene>
<evidence type="ECO:0008006" key="5">
    <source>
        <dbReference type="Google" id="ProtNLM"/>
    </source>
</evidence>
<organism evidence="3 4">
    <name type="scientific">Candidatus Nealsonbacteria bacterium CG_4_9_14_0_8_um_filter_35_12</name>
    <dbReference type="NCBI Taxonomy" id="1974692"/>
    <lineage>
        <taxon>Bacteria</taxon>
        <taxon>Candidatus Nealsoniibacteriota</taxon>
    </lineage>
</organism>
<comment type="caution">
    <text evidence="3">The sequence shown here is derived from an EMBL/GenBank/DDBJ whole genome shotgun (WGS) entry which is preliminary data.</text>
</comment>
<dbReference type="CDD" id="cd00688">
    <property type="entry name" value="ISOPREN_C2_like"/>
    <property type="match status" value="1"/>
</dbReference>
<dbReference type="Pfam" id="PF13243">
    <property type="entry name" value="SQHop_cyclase_C"/>
    <property type="match status" value="1"/>
</dbReference>
<evidence type="ECO:0000313" key="4">
    <source>
        <dbReference type="Proteomes" id="UP000228875"/>
    </source>
</evidence>
<name>A0A2M8DN10_9BACT</name>
<dbReference type="Gene3D" id="2.170.130.30">
    <property type="match status" value="1"/>
</dbReference>
<sequence length="582" mass="64180">MKKTILFFLIGTLILSSVLPGLAEIDNSTINYLKNQTPDPWITMALLAAGETDLDLNHLKEVSGNLATDYEKTILALTAAGENPKTFGNIDFVAQLKSFYQNNQIGSPDLLNDDFWGILALVSAGENPSSQIIQDSKNFILTKQNSDNGWGYAISGQSDTNDTAAAIMALLEAGIKANDPVITKGIDYLKTSQNSDGGFPYLPGGESDSGSDSWVISAIYKLGQNPYDWQKDGKNPVDHLKSLQRPDGSFKWIASEDKGYPILTAYAIISLTQNYYPINRLHHLRIEGKDNQICDAYIKAKTALDIVENGSTICSYTYFIEQTSWGPYLKKINEEEAHDLIGWLYFVNYEIPAIGAADYVLEPGNEVLWYFGEWGWKPTKLTLASQKVDPGNNLEAKVEYFEDSKWDPLAEAIIYVNDQSFTTDNDGKADLVIHNPGVYQVYAKKSGYIRTNQVSLSVGEGISRNVGLKVEIIQTAPPPPEIAFTIDKDEIDFGRLSPGAQASNQLLIQNTGDVGIYLEGIIKGDQIFRENITLDSLNWPEFSTIINTGSGKNVLVGLTVPSNWTGFGIKEGSLTFWAIINQ</sequence>
<feature type="domain" description="Squalene cyclase C-terminal" evidence="1">
    <location>
        <begin position="118"/>
        <end position="198"/>
    </location>
</feature>
<dbReference type="InterPro" id="IPR027954">
    <property type="entry name" value="Transcobalamin-like_C"/>
</dbReference>
<evidence type="ECO:0000313" key="3">
    <source>
        <dbReference type="EMBL" id="PJB99498.1"/>
    </source>
</evidence>
<evidence type="ECO:0000259" key="2">
    <source>
        <dbReference type="Pfam" id="PF14478"/>
    </source>
</evidence>
<protein>
    <recommendedName>
        <fullName evidence="5">Squalene cyclase C-terminal domain-containing protein</fullName>
    </recommendedName>
</protein>
<dbReference type="Pfam" id="PF14478">
    <property type="entry name" value="DUF4430"/>
    <property type="match status" value="1"/>
</dbReference>
<evidence type="ECO:0000259" key="1">
    <source>
        <dbReference type="Pfam" id="PF13243"/>
    </source>
</evidence>
<dbReference type="SUPFAM" id="SSF48239">
    <property type="entry name" value="Terpenoid cyclases/Protein prenyltransferases"/>
    <property type="match status" value="1"/>
</dbReference>
<feature type="domain" description="Transcobalamin-like C-terminal" evidence="2">
    <location>
        <begin position="324"/>
        <end position="372"/>
    </location>
</feature>
<dbReference type="InterPro" id="IPR008930">
    <property type="entry name" value="Terpenoid_cyclase/PrenylTrfase"/>
</dbReference>
<dbReference type="InterPro" id="IPR032696">
    <property type="entry name" value="SQ_cyclase_C"/>
</dbReference>
<proteinExistence type="predicted"/>
<dbReference type="EMBL" id="PFTB01000033">
    <property type="protein sequence ID" value="PJB99498.1"/>
    <property type="molecule type" value="Genomic_DNA"/>
</dbReference>
<reference evidence="4" key="1">
    <citation type="submission" date="2017-09" db="EMBL/GenBank/DDBJ databases">
        <title>Depth-based differentiation of microbial function through sediment-hosted aquifers and enrichment of novel symbionts in the deep terrestrial subsurface.</title>
        <authorList>
            <person name="Probst A.J."/>
            <person name="Ladd B."/>
            <person name="Jarett J.K."/>
            <person name="Geller-Mcgrath D.E."/>
            <person name="Sieber C.M.K."/>
            <person name="Emerson J.B."/>
            <person name="Anantharaman K."/>
            <person name="Thomas B.C."/>
            <person name="Malmstrom R."/>
            <person name="Stieglmeier M."/>
            <person name="Klingl A."/>
            <person name="Woyke T."/>
            <person name="Ryan C.M."/>
            <person name="Banfield J.F."/>
        </authorList>
    </citation>
    <scope>NUCLEOTIDE SEQUENCE [LARGE SCALE GENOMIC DNA]</scope>
</reference>
<dbReference type="Proteomes" id="UP000228875">
    <property type="component" value="Unassembled WGS sequence"/>
</dbReference>
<dbReference type="AlphaFoldDB" id="A0A2M8DN10"/>
<dbReference type="Gene3D" id="1.50.10.20">
    <property type="match status" value="1"/>
</dbReference>
<accession>A0A2M8DN10</accession>